<protein>
    <submittedName>
        <fullName evidence="1">Uncharacterized protein</fullName>
    </submittedName>
</protein>
<keyword evidence="2" id="KW-1185">Reference proteome</keyword>
<organism evidence="1 2">
    <name type="scientific">Lentinula edodes</name>
    <name type="common">Shiitake mushroom</name>
    <name type="synonym">Lentinus edodes</name>
    <dbReference type="NCBI Taxonomy" id="5353"/>
    <lineage>
        <taxon>Eukaryota</taxon>
        <taxon>Fungi</taxon>
        <taxon>Dikarya</taxon>
        <taxon>Basidiomycota</taxon>
        <taxon>Agaricomycotina</taxon>
        <taxon>Agaricomycetes</taxon>
        <taxon>Agaricomycetidae</taxon>
        <taxon>Agaricales</taxon>
        <taxon>Marasmiineae</taxon>
        <taxon>Omphalotaceae</taxon>
        <taxon>Lentinula</taxon>
    </lineage>
</organism>
<reference evidence="1 2" key="2">
    <citation type="submission" date="2017-02" db="EMBL/GenBank/DDBJ databases">
        <title>A genome survey and senescence transcriptome analysis in Lentinula edodes.</title>
        <authorList>
            <person name="Sakamoto Y."/>
            <person name="Nakade K."/>
            <person name="Sato S."/>
            <person name="Yoshida Y."/>
            <person name="Miyazaki K."/>
            <person name="Natsume S."/>
            <person name="Konno N."/>
        </authorList>
    </citation>
    <scope>NUCLEOTIDE SEQUENCE [LARGE SCALE GENOMIC DNA]</scope>
    <source>
        <strain evidence="1 2">NBRC 111202</strain>
    </source>
</reference>
<evidence type="ECO:0000313" key="2">
    <source>
        <dbReference type="Proteomes" id="UP000188533"/>
    </source>
</evidence>
<dbReference type="Proteomes" id="UP000188533">
    <property type="component" value="Unassembled WGS sequence"/>
</dbReference>
<gene>
    <name evidence="1" type="ORF">LENED_006445</name>
</gene>
<sequence length="69" mass="7957">MAESKDERNCEYLLPGGEDEIMLVAQIRIPVEYEFLVTCIGLHLLIKAAVEFVFHYCVFKDCFSYGHIV</sequence>
<evidence type="ECO:0000313" key="1">
    <source>
        <dbReference type="EMBL" id="GAW04640.1"/>
    </source>
</evidence>
<dbReference type="AlphaFoldDB" id="A0A1Q3EBP9"/>
<name>A0A1Q3EBP9_LENED</name>
<proteinExistence type="predicted"/>
<comment type="caution">
    <text evidence="1">The sequence shown here is derived from an EMBL/GenBank/DDBJ whole genome shotgun (WGS) entry which is preliminary data.</text>
</comment>
<dbReference type="EMBL" id="BDGU01000203">
    <property type="protein sequence ID" value="GAW04640.1"/>
    <property type="molecule type" value="Genomic_DNA"/>
</dbReference>
<reference evidence="1 2" key="1">
    <citation type="submission" date="2016-08" db="EMBL/GenBank/DDBJ databases">
        <authorList>
            <consortium name="Lentinula edodes genome sequencing consortium"/>
            <person name="Sakamoto Y."/>
            <person name="Nakade K."/>
            <person name="Sato S."/>
            <person name="Yoshida Y."/>
            <person name="Miyazaki K."/>
            <person name="Natsume S."/>
            <person name="Konno N."/>
        </authorList>
    </citation>
    <scope>NUCLEOTIDE SEQUENCE [LARGE SCALE GENOMIC DNA]</scope>
    <source>
        <strain evidence="1 2">NBRC 111202</strain>
    </source>
</reference>
<accession>A0A1Q3EBP9</accession>